<organism evidence="7 8">
    <name type="scientific">Agromyces allii</name>
    <dbReference type="NCBI Taxonomy" id="393607"/>
    <lineage>
        <taxon>Bacteria</taxon>
        <taxon>Bacillati</taxon>
        <taxon>Actinomycetota</taxon>
        <taxon>Actinomycetes</taxon>
        <taxon>Micrococcales</taxon>
        <taxon>Microbacteriaceae</taxon>
        <taxon>Agromyces</taxon>
    </lineage>
</organism>
<evidence type="ECO:0000256" key="2">
    <source>
        <dbReference type="ARBA" id="ARBA00022723"/>
    </source>
</evidence>
<keyword evidence="1" id="KW-0808">Transferase</keyword>
<evidence type="ECO:0000259" key="6">
    <source>
        <dbReference type="Pfam" id="PF02776"/>
    </source>
</evidence>
<reference evidence="7 8" key="1">
    <citation type="journal article" date="2019" name="Int. J. Syst. Evol. Microbiol.">
        <title>The Global Catalogue of Microorganisms (GCM) 10K type strain sequencing project: providing services to taxonomists for standard genome sequencing and annotation.</title>
        <authorList>
            <consortium name="The Broad Institute Genomics Platform"/>
            <consortium name="The Broad Institute Genome Sequencing Center for Infectious Disease"/>
            <person name="Wu L."/>
            <person name="Ma J."/>
        </authorList>
    </citation>
    <scope>NUCLEOTIDE SEQUENCE [LARGE SCALE GENOMIC DNA]</scope>
    <source>
        <strain evidence="7 8">JCM 13584</strain>
    </source>
</reference>
<dbReference type="InterPro" id="IPR012001">
    <property type="entry name" value="Thiamin_PyroP_enz_TPP-bd_dom"/>
</dbReference>
<dbReference type="Proteomes" id="UP001499954">
    <property type="component" value="Unassembled WGS sequence"/>
</dbReference>
<protein>
    <submittedName>
        <fullName evidence="7">Thiamine pyrophosphate-binding protein</fullName>
    </submittedName>
</protein>
<evidence type="ECO:0000256" key="1">
    <source>
        <dbReference type="ARBA" id="ARBA00022679"/>
    </source>
</evidence>
<feature type="domain" description="Thiamine pyrophosphate enzyme N-terminal TPP-binding" evidence="6">
    <location>
        <begin position="11"/>
        <end position="125"/>
    </location>
</feature>
<dbReference type="InterPro" id="IPR029061">
    <property type="entry name" value="THDP-binding"/>
</dbReference>
<dbReference type="CDD" id="cd07037">
    <property type="entry name" value="TPP_PYR_MenD"/>
    <property type="match status" value="1"/>
</dbReference>
<keyword evidence="8" id="KW-1185">Reference proteome</keyword>
<comment type="caution">
    <text evidence="7">The sequence shown here is derived from an EMBL/GenBank/DDBJ whole genome shotgun (WGS) entry which is preliminary data.</text>
</comment>
<dbReference type="EMBL" id="BAAAMK010000008">
    <property type="protein sequence ID" value="GAA1962101.1"/>
    <property type="molecule type" value="Genomic_DNA"/>
</dbReference>
<dbReference type="PIRSF" id="PIRSF004983">
    <property type="entry name" value="MenD"/>
    <property type="match status" value="1"/>
</dbReference>
<gene>
    <name evidence="7" type="ORF">GCM10009717_31130</name>
</gene>
<dbReference type="Gene3D" id="3.40.50.970">
    <property type="match status" value="2"/>
</dbReference>
<dbReference type="RefSeq" id="WP_157415285.1">
    <property type="nucleotide sequence ID" value="NZ_BAAAMK010000008.1"/>
</dbReference>
<dbReference type="InterPro" id="IPR004433">
    <property type="entry name" value="MenaQ_synth_MenD"/>
</dbReference>
<dbReference type="SUPFAM" id="SSF52518">
    <property type="entry name" value="Thiamin diphosphate-binding fold (THDP-binding)"/>
    <property type="match status" value="2"/>
</dbReference>
<keyword evidence="2" id="KW-0479">Metal-binding</keyword>
<name>A0ABN2R1U7_9MICO</name>
<dbReference type="PANTHER" id="PTHR42916:SF1">
    <property type="entry name" value="PROTEIN PHYLLO, CHLOROPLASTIC"/>
    <property type="match status" value="1"/>
</dbReference>
<proteinExistence type="predicted"/>
<evidence type="ECO:0000313" key="7">
    <source>
        <dbReference type="EMBL" id="GAA1962101.1"/>
    </source>
</evidence>
<evidence type="ECO:0000313" key="8">
    <source>
        <dbReference type="Proteomes" id="UP001499954"/>
    </source>
</evidence>
<dbReference type="Pfam" id="PF02776">
    <property type="entry name" value="TPP_enzyme_N"/>
    <property type="match status" value="1"/>
</dbReference>
<evidence type="ECO:0000256" key="5">
    <source>
        <dbReference type="ARBA" id="ARBA00023211"/>
    </source>
</evidence>
<accession>A0ABN2R1U7</accession>
<dbReference type="PANTHER" id="PTHR42916">
    <property type="entry name" value="2-SUCCINYL-5-ENOLPYRUVYL-6-HYDROXY-3-CYCLOHEXENE-1-CARBOXYLATE SYNTHASE"/>
    <property type="match status" value="1"/>
</dbReference>
<keyword evidence="4" id="KW-0786">Thiamine pyrophosphate</keyword>
<dbReference type="Gene3D" id="3.40.50.1220">
    <property type="entry name" value="TPP-binding domain"/>
    <property type="match status" value="1"/>
</dbReference>
<sequence>MPEYASQRNVQILVALLKEFGVRQAVISPGSRNMALVRSLESDPYFTCHSIVDERSAVYFAIGVSTAEQNSPVLLSSTSAQATRNYIPGMTEAYHRGTPLVIVTADYDISMIGQGIMQTLDQMSIPHDAAKSSVRLPLVRTDAEAAYCTRLVNESLLELRHHGSGPVHIDIPIDEHWVGSVDSLPKVPALSRHVPGDELPSLDGKRVLIAVGQHAPFSKAEQAAIDAFADRYDAVIYTNHLSNCHGPRTVQASLLVERMDTTNWAKHQPDVLLTIGGQIGEYGFDQKAKTGRFEHWRVHEDGKVQDTFGKLTRVFEYRERDFFDAYSARREVSGPTAYFQQWAKGNARRNIPADLPLSHAFVGATLAPMLPENAVVHFAILSSLRNWNYFELHPSIEGYSNVSAFGIDGCLSTFIGHSVATDRPAYLVIGDLSFFYDMNAVGIRSVKDNVRVILVNNSGGGEFQLYSHAANQFFGDGADTHIAAAGHNGSARGWVESMGWDYIGVTTKDDLHAHSSRFVGSSEKPILMEVFTTMSDDSDGVQIIREANTLESMQGRIGRRLPPRAKKAIKAMMGRK</sequence>
<evidence type="ECO:0000256" key="4">
    <source>
        <dbReference type="ARBA" id="ARBA00023052"/>
    </source>
</evidence>
<keyword evidence="5" id="KW-0464">Manganese</keyword>
<keyword evidence="3" id="KW-0460">Magnesium</keyword>
<evidence type="ECO:0000256" key="3">
    <source>
        <dbReference type="ARBA" id="ARBA00022842"/>
    </source>
</evidence>